<evidence type="ECO:0000313" key="9">
    <source>
        <dbReference type="EMBL" id="APC94341.1"/>
    </source>
</evidence>
<comment type="function">
    <text evidence="8">Gustatory receptor which mediates acceptance or avoidance behavior, depending on its substrates.</text>
</comment>
<dbReference type="PANTHER" id="PTHR21143">
    <property type="entry name" value="INVERTEBRATE GUSTATORY RECEPTOR"/>
    <property type="match status" value="1"/>
</dbReference>
<accession>A0A1J0KKT4</accession>
<dbReference type="GO" id="GO:0005886">
    <property type="term" value="C:plasma membrane"/>
    <property type="evidence" value="ECO:0007669"/>
    <property type="project" value="UniProtKB-SubCell"/>
</dbReference>
<evidence type="ECO:0000256" key="2">
    <source>
        <dbReference type="ARBA" id="ARBA00022475"/>
    </source>
</evidence>
<feature type="transmembrane region" description="Helical" evidence="8">
    <location>
        <begin position="44"/>
        <end position="63"/>
    </location>
</feature>
<dbReference type="GO" id="GO:0030424">
    <property type="term" value="C:axon"/>
    <property type="evidence" value="ECO:0007669"/>
    <property type="project" value="TreeGrafter"/>
</dbReference>
<protein>
    <recommendedName>
        <fullName evidence="8">Gustatory receptor</fullName>
    </recommendedName>
</protein>
<feature type="transmembrane region" description="Helical" evidence="8">
    <location>
        <begin position="291"/>
        <end position="313"/>
    </location>
</feature>
<comment type="similarity">
    <text evidence="8">Belongs to the insect chemoreceptor superfamily. Gustatory receptor (GR) family.</text>
</comment>
<evidence type="ECO:0000256" key="7">
    <source>
        <dbReference type="ARBA" id="ARBA00023224"/>
    </source>
</evidence>
<dbReference type="GO" id="GO:0050909">
    <property type="term" value="P:sensory perception of taste"/>
    <property type="evidence" value="ECO:0007669"/>
    <property type="project" value="InterPro"/>
</dbReference>
<dbReference type="GO" id="GO:0007165">
    <property type="term" value="P:signal transduction"/>
    <property type="evidence" value="ECO:0007669"/>
    <property type="project" value="UniProtKB-KW"/>
</dbReference>
<evidence type="ECO:0000256" key="1">
    <source>
        <dbReference type="ARBA" id="ARBA00004651"/>
    </source>
</evidence>
<dbReference type="GO" id="GO:0008049">
    <property type="term" value="P:male courtship behavior"/>
    <property type="evidence" value="ECO:0007669"/>
    <property type="project" value="TreeGrafter"/>
</dbReference>
<dbReference type="GO" id="GO:0043025">
    <property type="term" value="C:neuronal cell body"/>
    <property type="evidence" value="ECO:0007669"/>
    <property type="project" value="TreeGrafter"/>
</dbReference>
<keyword evidence="2 8" id="KW-1003">Cell membrane</keyword>
<comment type="subcellular location">
    <subcellularLocation>
        <location evidence="1 8">Cell membrane</location>
        <topology evidence="1 8">Multi-pass membrane protein</topology>
    </subcellularLocation>
</comment>
<evidence type="ECO:0000256" key="6">
    <source>
        <dbReference type="ARBA" id="ARBA00023170"/>
    </source>
</evidence>
<keyword evidence="4 8" id="KW-1133">Transmembrane helix</keyword>
<feature type="transmembrane region" description="Helical" evidence="8">
    <location>
        <begin position="84"/>
        <end position="107"/>
    </location>
</feature>
<evidence type="ECO:0000256" key="3">
    <source>
        <dbReference type="ARBA" id="ARBA00022692"/>
    </source>
</evidence>
<organism evidence="9">
    <name type="scientific">Pyrrhalta aenescens</name>
    <dbReference type="NCBI Taxonomy" id="281545"/>
    <lineage>
        <taxon>Eukaryota</taxon>
        <taxon>Metazoa</taxon>
        <taxon>Ecdysozoa</taxon>
        <taxon>Arthropoda</taxon>
        <taxon>Hexapoda</taxon>
        <taxon>Insecta</taxon>
        <taxon>Pterygota</taxon>
        <taxon>Neoptera</taxon>
        <taxon>Endopterygota</taxon>
        <taxon>Coleoptera</taxon>
        <taxon>Polyphaga</taxon>
        <taxon>Cucujiformia</taxon>
        <taxon>Chrysomeloidea</taxon>
        <taxon>Chrysomelidae</taxon>
        <taxon>Galerucinae</taxon>
        <taxon>Coelomerites</taxon>
        <taxon>Pyrrhalta</taxon>
    </lineage>
</organism>
<feature type="transmembrane region" description="Helical" evidence="8">
    <location>
        <begin position="258"/>
        <end position="279"/>
    </location>
</feature>
<evidence type="ECO:0000256" key="5">
    <source>
        <dbReference type="ARBA" id="ARBA00023136"/>
    </source>
</evidence>
<feature type="transmembrane region" description="Helical" evidence="8">
    <location>
        <begin position="127"/>
        <end position="148"/>
    </location>
</feature>
<dbReference type="GO" id="GO:0007635">
    <property type="term" value="P:chemosensory behavior"/>
    <property type="evidence" value="ECO:0007669"/>
    <property type="project" value="TreeGrafter"/>
</dbReference>
<proteinExistence type="evidence at transcript level"/>
<dbReference type="EMBL" id="KX298824">
    <property type="protein sequence ID" value="APC94341.1"/>
    <property type="molecule type" value="mRNA"/>
</dbReference>
<feature type="transmembrane region" description="Helical" evidence="8">
    <location>
        <begin position="376"/>
        <end position="395"/>
    </location>
</feature>
<dbReference type="PANTHER" id="PTHR21143:SF104">
    <property type="entry name" value="GUSTATORY RECEPTOR 8A-RELATED"/>
    <property type="match status" value="1"/>
</dbReference>
<keyword evidence="6 8" id="KW-0675">Receptor</keyword>
<feature type="transmembrane region" description="Helical" evidence="8">
    <location>
        <begin position="169"/>
        <end position="187"/>
    </location>
</feature>
<evidence type="ECO:0000256" key="4">
    <source>
        <dbReference type="ARBA" id="ARBA00022989"/>
    </source>
</evidence>
<dbReference type="GO" id="GO:0030425">
    <property type="term" value="C:dendrite"/>
    <property type="evidence" value="ECO:0007669"/>
    <property type="project" value="TreeGrafter"/>
</dbReference>
<name>A0A1J0KKT4_9CUCU</name>
<dbReference type="AlphaFoldDB" id="A0A1J0KKT4"/>
<dbReference type="Pfam" id="PF08395">
    <property type="entry name" value="7tm_7"/>
    <property type="match status" value="1"/>
</dbReference>
<reference evidence="9" key="1">
    <citation type="journal article" date="2016" name="Insect Biochem. Mol. Biol.">
        <title>Comparative transcriptome analysis of chemosensory genes in two sister leaf beetles provides insights into chemosensory speciation.</title>
        <authorList>
            <person name="Zhang B."/>
            <person name="Zhang W."/>
            <person name="Nie R.E."/>
            <person name="Li W.Z."/>
            <person name="Segraves K.A."/>
            <person name="Yang X.K."/>
            <person name="Xue H.J."/>
        </authorList>
    </citation>
    <scope>NUCLEOTIDE SEQUENCE</scope>
</reference>
<evidence type="ECO:0000256" key="8">
    <source>
        <dbReference type="RuleBase" id="RU363108"/>
    </source>
</evidence>
<dbReference type="InterPro" id="IPR013604">
    <property type="entry name" value="7TM_chemorcpt"/>
</dbReference>
<keyword evidence="3 8" id="KW-0812">Transmembrane</keyword>
<keyword evidence="7 8" id="KW-0807">Transducer</keyword>
<sequence>MMFSKKVSKSKENENELICMQFMTKICALAGLFPGNSNTNINKIYVIVLTTASIVGWIYSVYIKNNFMLTGCNVFIKITDQISCGLLCLATVTFSLTSTFVYPGKFFNAIQSLKRFDYLINISSPRTVSMGLAIFIFGNAVLLFPMVLDTLAWINRYDLNTYKCYFIRNFQYYQLGVITFLWLWFALEIRKRFVLFNKFLIKMIPTPSILLRNDAHHHGLFKMANIPQIRDEIKHKTALYNGLCDIVDLINDVFGAGLLIYVIFTISYVLLYSIILIEYTVFDSKTRIDNYIIITSIVWIIGDFVKMMVVALAGETLSSESFKTVRICYGIINSLENGPNQYYDGIKQELNFLIQQATHRKPCLTASGFFVANSTMMGFIIGSITSYVIVAVQFLNEMSN</sequence>
<keyword evidence="5 8" id="KW-0472">Membrane</keyword>